<evidence type="ECO:0000313" key="1">
    <source>
        <dbReference type="EMBL" id="TAX69774.1"/>
    </source>
</evidence>
<comment type="caution">
    <text evidence="1">The sequence shown here is derived from an EMBL/GenBank/DDBJ whole genome shotgun (WGS) entry which is preliminary data.</text>
</comment>
<geneLocation type="plasmid" evidence="1">
    <name>pSM141A_Rh02</name>
</geneLocation>
<evidence type="ECO:0008006" key="3">
    <source>
        <dbReference type="Google" id="ProtNLM"/>
    </source>
</evidence>
<keyword evidence="2" id="KW-1185">Reference proteome</keyword>
<organism evidence="1 2">
    <name type="scientific">Rhizobium ruizarguesonis</name>
    <dbReference type="NCBI Taxonomy" id="2081791"/>
    <lineage>
        <taxon>Bacteria</taxon>
        <taxon>Pseudomonadati</taxon>
        <taxon>Pseudomonadota</taxon>
        <taxon>Alphaproteobacteria</taxon>
        <taxon>Hyphomicrobiales</taxon>
        <taxon>Rhizobiaceae</taxon>
        <taxon>Rhizobium/Agrobacterium group</taxon>
        <taxon>Rhizobium</taxon>
    </lineage>
</organism>
<accession>A0ABY1X1Q7</accession>
<dbReference type="Proteomes" id="UP000291659">
    <property type="component" value="Unassembled WGS sequence"/>
</dbReference>
<keyword evidence="1" id="KW-0614">Plasmid</keyword>
<dbReference type="EMBL" id="SIOX01000003">
    <property type="protein sequence ID" value="TAX69774.1"/>
    <property type="molecule type" value="Genomic_DNA"/>
</dbReference>
<protein>
    <recommendedName>
        <fullName evidence="3">Secreted protein</fullName>
    </recommendedName>
</protein>
<reference evidence="1 2" key="1">
    <citation type="submission" date="2019-02" db="EMBL/GenBank/DDBJ databases">
        <title>The genomic architecture of introgression among sibling species of bacteria.</title>
        <authorList>
            <person name="Cavassim M.I.A."/>
            <person name="Moeskjaer S."/>
            <person name="Moslemi C."/>
            <person name="Fields B."/>
            <person name="Bachmann A."/>
            <person name="Vilhjalmsson B."/>
            <person name="Schierup M.H."/>
            <person name="Young J.P.W."/>
            <person name="Andersen S.U."/>
        </authorList>
    </citation>
    <scope>NUCLEOTIDE SEQUENCE [LARGE SCALE GENOMIC DNA]</scope>
    <source>
        <strain evidence="1 2">SM141A</strain>
        <plasmid evidence="1">pSM141A_Rh02</plasmid>
    </source>
</reference>
<gene>
    <name evidence="1" type="ORF">ELH98_27525</name>
</gene>
<evidence type="ECO:0000313" key="2">
    <source>
        <dbReference type="Proteomes" id="UP000291659"/>
    </source>
</evidence>
<sequence>MASLLYFLFRRIYLFLAFSIKKTFAEWELEFSHMMHVCPEKADATGSAGPDHNTGAPCLLGQALLPGLRTAQKTGFFGSTGQQLFFQSRATI</sequence>
<proteinExistence type="predicted"/>
<name>A0ABY1X1Q7_9HYPH</name>